<accession>A0A4Q7ZMT7</accession>
<dbReference type="Pfam" id="PF19744">
    <property type="entry name" value="DUF6232"/>
    <property type="match status" value="1"/>
</dbReference>
<comment type="caution">
    <text evidence="2">The sequence shown here is derived from an EMBL/GenBank/DDBJ whole genome shotgun (WGS) entry which is preliminary data.</text>
</comment>
<dbReference type="RefSeq" id="WP_130510412.1">
    <property type="nucleotide sequence ID" value="NZ_SHKY01000001.1"/>
</dbReference>
<sequence>MSTRTYYRGPDAVITDEHFVWRTTSARVFEIRDLRQVHRVSGKPAHPYAIVAGGAVLLTSVGWAALTTPPAYMLGLLTVAAAGALAVTINRTRSRTWRLEATYRGRDVVLYTQSDPRVFNQVSRGLRRAMEAARPPTAGYGLVVT</sequence>
<dbReference type="AlphaFoldDB" id="A0A4Q7ZMT7"/>
<evidence type="ECO:0000256" key="1">
    <source>
        <dbReference type="SAM" id="Phobius"/>
    </source>
</evidence>
<name>A0A4Q7ZMT7_9ACTN</name>
<dbReference type="InterPro" id="IPR045629">
    <property type="entry name" value="DUF6232"/>
</dbReference>
<dbReference type="Proteomes" id="UP000292564">
    <property type="component" value="Unassembled WGS sequence"/>
</dbReference>
<evidence type="ECO:0000313" key="3">
    <source>
        <dbReference type="Proteomes" id="UP000292564"/>
    </source>
</evidence>
<organism evidence="2 3">
    <name type="scientific">Krasilnikovia cinnamomea</name>
    <dbReference type="NCBI Taxonomy" id="349313"/>
    <lineage>
        <taxon>Bacteria</taxon>
        <taxon>Bacillati</taxon>
        <taxon>Actinomycetota</taxon>
        <taxon>Actinomycetes</taxon>
        <taxon>Micromonosporales</taxon>
        <taxon>Micromonosporaceae</taxon>
        <taxon>Krasilnikovia</taxon>
    </lineage>
</organism>
<dbReference type="EMBL" id="SHKY01000001">
    <property type="protein sequence ID" value="RZU51675.1"/>
    <property type="molecule type" value="Genomic_DNA"/>
</dbReference>
<evidence type="ECO:0000313" key="2">
    <source>
        <dbReference type="EMBL" id="RZU51675.1"/>
    </source>
</evidence>
<keyword evidence="1" id="KW-0812">Transmembrane</keyword>
<reference evidence="2 3" key="1">
    <citation type="submission" date="2019-02" db="EMBL/GenBank/DDBJ databases">
        <title>Sequencing the genomes of 1000 actinobacteria strains.</title>
        <authorList>
            <person name="Klenk H.-P."/>
        </authorList>
    </citation>
    <scope>NUCLEOTIDE SEQUENCE [LARGE SCALE GENOMIC DNA]</scope>
    <source>
        <strain evidence="2 3">DSM 45162</strain>
    </source>
</reference>
<protein>
    <submittedName>
        <fullName evidence="2">Uncharacterized protein</fullName>
    </submittedName>
</protein>
<feature type="transmembrane region" description="Helical" evidence="1">
    <location>
        <begin position="71"/>
        <end position="89"/>
    </location>
</feature>
<dbReference type="OrthoDB" id="3296259at2"/>
<keyword evidence="1" id="KW-1133">Transmembrane helix</keyword>
<keyword evidence="1" id="KW-0472">Membrane</keyword>
<gene>
    <name evidence="2" type="ORF">EV385_3508</name>
</gene>
<keyword evidence="3" id="KW-1185">Reference proteome</keyword>
<proteinExistence type="predicted"/>
<feature type="transmembrane region" description="Helical" evidence="1">
    <location>
        <begin position="45"/>
        <end position="65"/>
    </location>
</feature>